<dbReference type="Pfam" id="PF02614">
    <property type="entry name" value="UxaC"/>
    <property type="match status" value="1"/>
</dbReference>
<dbReference type="HAMAP" id="MF_00675">
    <property type="entry name" value="UxaC"/>
    <property type="match status" value="1"/>
</dbReference>
<dbReference type="RefSeq" id="WP_171740665.1">
    <property type="nucleotide sequence ID" value="NZ_CP053435.1"/>
</dbReference>
<dbReference type="GO" id="GO:0042840">
    <property type="term" value="P:D-glucuronate catabolic process"/>
    <property type="evidence" value="ECO:0007669"/>
    <property type="project" value="TreeGrafter"/>
</dbReference>
<comment type="catalytic activity">
    <reaction evidence="7">
        <text>aldehydo-D-galacturonate = keto-D-tagaturonate</text>
        <dbReference type="Rhea" id="RHEA:27702"/>
        <dbReference type="ChEBI" id="CHEBI:12952"/>
        <dbReference type="ChEBI" id="CHEBI:17886"/>
    </reaction>
</comment>
<dbReference type="PANTHER" id="PTHR30068">
    <property type="entry name" value="URONATE ISOMERASE"/>
    <property type="match status" value="1"/>
</dbReference>
<dbReference type="Gene3D" id="1.10.2020.10">
    <property type="entry name" value="uronate isomerase, domain 2, chain A"/>
    <property type="match status" value="1"/>
</dbReference>
<dbReference type="GO" id="GO:0008880">
    <property type="term" value="F:glucuronate isomerase activity"/>
    <property type="evidence" value="ECO:0007669"/>
    <property type="project" value="UniProtKB-UniRule"/>
</dbReference>
<dbReference type="InterPro" id="IPR003766">
    <property type="entry name" value="Uronate_isomerase"/>
</dbReference>
<evidence type="ECO:0000256" key="1">
    <source>
        <dbReference type="ARBA" id="ARBA00001165"/>
    </source>
</evidence>
<dbReference type="Gene3D" id="3.20.20.140">
    <property type="entry name" value="Metal-dependent hydrolases"/>
    <property type="match status" value="1"/>
</dbReference>
<sequence length="482" mass="55542">MAQKTFITDDFLLRTETARQLYHDYAASMPIVDYHCHLPPDQIADNRQFDNLTQIWLYGDHYKWRAMRTNGINERYCTGDADDFEKFEKWAETVPYTMRNPLYHWTHLELLRYFDVDILLNKDTAREIYDHCSGRLRSPDYSVQSLLKSMNVVVIGTTDDPTDSLEHHQRLQNDGFGIRVVPTFRPDKAMMPQNPAAFATYVTKLAQASGIDITDFAGYLTALENRYDFFEQLGCRASDHGLEQVYAEAITSDEAAELFATVLGGQSLDPEDVRRFQSFMLVWFGQQDHKRGWVQQYHLGALRNNNSRMLRDLGPDTGWDSIGDFSQAQSLSRLFDTLDSTDQLARTILYNLNPSDNEVFATMIGNFQDGSIPGKMQFGSGWWFLDQKDGMERQMNALSNMGLLSRFVGMLTDSRSFLSYPRHEYFRRILCNLIGQDIENGELPRDIPWLGQMVQAICYHNARDYFQFPTTAEPAASLLTTH</sequence>
<gene>
    <name evidence="7 8" type="primary">uxaC</name>
    <name evidence="8" type="ORF">HNV11_16270</name>
</gene>
<dbReference type="SUPFAM" id="SSF51556">
    <property type="entry name" value="Metallo-dependent hydrolases"/>
    <property type="match status" value="1"/>
</dbReference>
<dbReference type="UniPathway" id="UPA00246"/>
<organism evidence="8 9">
    <name type="scientific">Spirosoma taeanense</name>
    <dbReference type="NCBI Taxonomy" id="2735870"/>
    <lineage>
        <taxon>Bacteria</taxon>
        <taxon>Pseudomonadati</taxon>
        <taxon>Bacteroidota</taxon>
        <taxon>Cytophagia</taxon>
        <taxon>Cytophagales</taxon>
        <taxon>Cytophagaceae</taxon>
        <taxon>Spirosoma</taxon>
    </lineage>
</organism>
<dbReference type="PANTHER" id="PTHR30068:SF4">
    <property type="entry name" value="URONATE ISOMERASE"/>
    <property type="match status" value="1"/>
</dbReference>
<evidence type="ECO:0000256" key="6">
    <source>
        <dbReference type="ARBA" id="ARBA00023235"/>
    </source>
</evidence>
<evidence type="ECO:0000256" key="4">
    <source>
        <dbReference type="ARBA" id="ARBA00012546"/>
    </source>
</evidence>
<dbReference type="GO" id="GO:0019698">
    <property type="term" value="P:D-galacturonate catabolic process"/>
    <property type="evidence" value="ECO:0007669"/>
    <property type="project" value="TreeGrafter"/>
</dbReference>
<dbReference type="EC" id="5.3.1.12" evidence="4 7"/>
<comment type="catalytic activity">
    <reaction evidence="1 7">
        <text>D-glucuronate = D-fructuronate</text>
        <dbReference type="Rhea" id="RHEA:13049"/>
        <dbReference type="ChEBI" id="CHEBI:58720"/>
        <dbReference type="ChEBI" id="CHEBI:59863"/>
        <dbReference type="EC" id="5.3.1.12"/>
    </reaction>
</comment>
<dbReference type="EMBL" id="CP053435">
    <property type="protein sequence ID" value="QJW90820.1"/>
    <property type="molecule type" value="Genomic_DNA"/>
</dbReference>
<evidence type="ECO:0000313" key="8">
    <source>
        <dbReference type="EMBL" id="QJW90820.1"/>
    </source>
</evidence>
<dbReference type="AlphaFoldDB" id="A0A6M5YBZ7"/>
<evidence type="ECO:0000256" key="7">
    <source>
        <dbReference type="HAMAP-Rule" id="MF_00675"/>
    </source>
</evidence>
<accession>A0A6M5YBZ7</accession>
<dbReference type="NCBIfam" id="NF002794">
    <property type="entry name" value="PRK02925.1"/>
    <property type="match status" value="1"/>
</dbReference>
<evidence type="ECO:0000256" key="3">
    <source>
        <dbReference type="ARBA" id="ARBA00008397"/>
    </source>
</evidence>
<name>A0A6M5YBZ7_9BACT</name>
<comment type="similarity">
    <text evidence="3 7">Belongs to the metallo-dependent hydrolases superfamily. Uronate isomerase family.</text>
</comment>
<dbReference type="KEGG" id="stae:HNV11_16270"/>
<keyword evidence="9" id="KW-1185">Reference proteome</keyword>
<keyword evidence="6 7" id="KW-0413">Isomerase</keyword>
<evidence type="ECO:0000256" key="5">
    <source>
        <dbReference type="ARBA" id="ARBA00020555"/>
    </source>
</evidence>
<protein>
    <recommendedName>
        <fullName evidence="5 7">Uronate isomerase</fullName>
        <ecNumber evidence="4 7">5.3.1.12</ecNumber>
    </recommendedName>
    <alternativeName>
        <fullName evidence="7">Glucuronate isomerase</fullName>
    </alternativeName>
    <alternativeName>
        <fullName evidence="7">Uronic isomerase</fullName>
    </alternativeName>
</protein>
<dbReference type="Proteomes" id="UP000502756">
    <property type="component" value="Chromosome"/>
</dbReference>
<evidence type="ECO:0000313" key="9">
    <source>
        <dbReference type="Proteomes" id="UP000502756"/>
    </source>
</evidence>
<dbReference type="InterPro" id="IPR032466">
    <property type="entry name" value="Metal_Hydrolase"/>
</dbReference>
<proteinExistence type="inferred from homology"/>
<comment type="pathway">
    <text evidence="2 7">Carbohydrate metabolism; pentose and glucuronate interconversion.</text>
</comment>
<reference evidence="8 9" key="1">
    <citation type="submission" date="2020-05" db="EMBL/GenBank/DDBJ databases">
        <title>Genome sequencing of Spirosoma sp. TS118.</title>
        <authorList>
            <person name="Lee J.-H."/>
            <person name="Jeong S."/>
            <person name="Zhao L."/>
            <person name="Jung J.-H."/>
            <person name="Kim M.-K."/>
            <person name="Lim S."/>
        </authorList>
    </citation>
    <scope>NUCLEOTIDE SEQUENCE [LARGE SCALE GENOMIC DNA]</scope>
    <source>
        <strain evidence="8 9">TS118</strain>
    </source>
</reference>
<evidence type="ECO:0000256" key="2">
    <source>
        <dbReference type="ARBA" id="ARBA00004892"/>
    </source>
</evidence>